<reference evidence="2" key="2">
    <citation type="submission" date="2015-01" db="EMBL/GenBank/DDBJ databases">
        <title>Evolutionary Origins and Diversification of the Mycorrhizal Mutualists.</title>
        <authorList>
            <consortium name="DOE Joint Genome Institute"/>
            <consortium name="Mycorrhizal Genomics Consortium"/>
            <person name="Kohler A."/>
            <person name="Kuo A."/>
            <person name="Nagy L.G."/>
            <person name="Floudas D."/>
            <person name="Copeland A."/>
            <person name="Barry K.W."/>
            <person name="Cichocki N."/>
            <person name="Veneault-Fourrey C."/>
            <person name="LaButti K."/>
            <person name="Lindquist E.A."/>
            <person name="Lipzen A."/>
            <person name="Lundell T."/>
            <person name="Morin E."/>
            <person name="Murat C."/>
            <person name="Riley R."/>
            <person name="Ohm R."/>
            <person name="Sun H."/>
            <person name="Tunlid A."/>
            <person name="Henrissat B."/>
            <person name="Grigoriev I.V."/>
            <person name="Hibbett D.S."/>
            <person name="Martin F."/>
        </authorList>
    </citation>
    <scope>NUCLEOTIDE SEQUENCE [LARGE SCALE GENOMIC DNA]</scope>
    <source>
        <strain evidence="2">UH-Slu-Lm8-n1</strain>
    </source>
</reference>
<sequence>MLYHPKSLFGARAKCPIYDNENSRNNVCTVYIGVAPSLSRQYTSAPFTFGMLD</sequence>
<keyword evidence="2" id="KW-1185">Reference proteome</keyword>
<feature type="non-terminal residue" evidence="1">
    <location>
        <position position="53"/>
    </location>
</feature>
<protein>
    <submittedName>
        <fullName evidence="1">Unplaced genomic scaffold CY34scaffold_489, whole genome shotgun sequence</fullName>
    </submittedName>
</protein>
<dbReference type="InParanoid" id="A0A0D0A128"/>
<name>A0A0D0A128_9AGAM</name>
<proteinExistence type="predicted"/>
<reference evidence="1 2" key="1">
    <citation type="submission" date="2014-04" db="EMBL/GenBank/DDBJ databases">
        <authorList>
            <consortium name="DOE Joint Genome Institute"/>
            <person name="Kuo A."/>
            <person name="Ruytinx J."/>
            <person name="Rineau F."/>
            <person name="Colpaert J."/>
            <person name="Kohler A."/>
            <person name="Nagy L.G."/>
            <person name="Floudas D."/>
            <person name="Copeland A."/>
            <person name="Barry K.W."/>
            <person name="Cichocki N."/>
            <person name="Veneault-Fourrey C."/>
            <person name="LaButti K."/>
            <person name="Lindquist E.A."/>
            <person name="Lipzen A."/>
            <person name="Lundell T."/>
            <person name="Morin E."/>
            <person name="Murat C."/>
            <person name="Sun H."/>
            <person name="Tunlid A."/>
            <person name="Henrissat B."/>
            <person name="Grigoriev I.V."/>
            <person name="Hibbett D.S."/>
            <person name="Martin F."/>
            <person name="Nordberg H.P."/>
            <person name="Cantor M.N."/>
            <person name="Hua S.X."/>
        </authorList>
    </citation>
    <scope>NUCLEOTIDE SEQUENCE [LARGE SCALE GENOMIC DNA]</scope>
    <source>
        <strain evidence="1 2">UH-Slu-Lm8-n1</strain>
    </source>
</reference>
<gene>
    <name evidence="1" type="ORF">CY34DRAFT_812110</name>
</gene>
<dbReference type="HOGENOM" id="CLU_3074547_0_0_1"/>
<evidence type="ECO:0000313" key="1">
    <source>
        <dbReference type="EMBL" id="KIK35466.1"/>
    </source>
</evidence>
<accession>A0A0D0A128</accession>
<dbReference type="EMBL" id="KN835620">
    <property type="protein sequence ID" value="KIK35466.1"/>
    <property type="molecule type" value="Genomic_DNA"/>
</dbReference>
<dbReference type="AlphaFoldDB" id="A0A0D0A128"/>
<evidence type="ECO:0000313" key="2">
    <source>
        <dbReference type="Proteomes" id="UP000054485"/>
    </source>
</evidence>
<dbReference type="Proteomes" id="UP000054485">
    <property type="component" value="Unassembled WGS sequence"/>
</dbReference>
<organism evidence="1 2">
    <name type="scientific">Suillus luteus UH-Slu-Lm8-n1</name>
    <dbReference type="NCBI Taxonomy" id="930992"/>
    <lineage>
        <taxon>Eukaryota</taxon>
        <taxon>Fungi</taxon>
        <taxon>Dikarya</taxon>
        <taxon>Basidiomycota</taxon>
        <taxon>Agaricomycotina</taxon>
        <taxon>Agaricomycetes</taxon>
        <taxon>Agaricomycetidae</taxon>
        <taxon>Boletales</taxon>
        <taxon>Suillineae</taxon>
        <taxon>Suillaceae</taxon>
        <taxon>Suillus</taxon>
    </lineage>
</organism>